<organism evidence="1 2">
    <name type="scientific">Spiroplasma helicoides</name>
    <dbReference type="NCBI Taxonomy" id="216938"/>
    <lineage>
        <taxon>Bacteria</taxon>
        <taxon>Bacillati</taxon>
        <taxon>Mycoplasmatota</taxon>
        <taxon>Mollicutes</taxon>
        <taxon>Entomoplasmatales</taxon>
        <taxon>Spiroplasmataceae</taxon>
        <taxon>Spiroplasma</taxon>
    </lineage>
</organism>
<dbReference type="PROSITE" id="PS51257">
    <property type="entry name" value="PROKAR_LIPOPROTEIN"/>
    <property type="match status" value="1"/>
</dbReference>
<sequence>MKKLLNFLLAINFTALTTITVISCKFDQPSYDDNIYDLSNFNGPNGEEATYYPKVVDENYIKKLIINNINTHTVSEVKENEDFIFQNYQQVTKEKKGSVEVVATSNSKYLKGSGKCIISNEQLTGIFLNDIKQKTLYPKNNSFFEAVKEARKEVFFYTGAKKFLYGFGADLNDNEIDYNEGAFIAPTKQKMGTLKISAKKDDLEEIYVGEFTFDLKYNDKDDEKVNLSTAENWYGKYLQLFHNNKKLEEFEDITVRKLEKLFELEKMSLKKDVDYEYKFSGEIGDSGGVVEILAKENSKLIRGRALILVDKYDPRIDLPIIHINTTPNKSTFKDIKDAYRKYDRAVLDWDYELDEESFYPGDPFGDYGSVDIIASEYSYLFKPTGRNKVDFETPLPRASFDINEQGKLKNPLPRVDINNYDTLTYDMRIINGNNENTLDYRIVDYNNSIKYIENFKIEQDNQDKNLFHISYRASSIANKPGIVKIIFNYHHGFITIEEQIEAYDEDQF</sequence>
<evidence type="ECO:0000313" key="1">
    <source>
        <dbReference type="EMBL" id="AOG60356.1"/>
    </source>
</evidence>
<dbReference type="InterPro" id="IPR007880">
    <property type="entry name" value="Spiralin"/>
</dbReference>
<dbReference type="Pfam" id="PF05215">
    <property type="entry name" value="Spiralin"/>
    <property type="match status" value="2"/>
</dbReference>
<dbReference type="AlphaFoldDB" id="A0A1B3SKA1"/>
<dbReference type="KEGG" id="shj:SHELI_v1c04050"/>
<keyword evidence="2" id="KW-1185">Reference proteome</keyword>
<dbReference type="EMBL" id="CP017015">
    <property type="protein sequence ID" value="AOG60356.1"/>
    <property type="molecule type" value="Genomic_DNA"/>
</dbReference>
<protein>
    <recommendedName>
        <fullName evidence="3">Lipoprotein</fullName>
    </recommendedName>
</protein>
<evidence type="ECO:0008006" key="3">
    <source>
        <dbReference type="Google" id="ProtNLM"/>
    </source>
</evidence>
<gene>
    <name evidence="1" type="ORF">SHELI_v1c04050</name>
</gene>
<dbReference type="RefSeq" id="WP_069116230.1">
    <property type="nucleotide sequence ID" value="NZ_CP017015.1"/>
</dbReference>
<accession>A0A1B3SKA1</accession>
<reference evidence="1 2" key="1">
    <citation type="submission" date="2016-08" db="EMBL/GenBank/DDBJ databases">
        <title>Complete genome sequence of Spiroplasma helicoides TABS-2 (DSM 22551).</title>
        <authorList>
            <person name="Shen W.-Y."/>
            <person name="Lo W.-S."/>
            <person name="Lai Y.-C."/>
            <person name="Kuo C.-H."/>
        </authorList>
    </citation>
    <scope>NUCLEOTIDE SEQUENCE [LARGE SCALE GENOMIC DNA]</scope>
    <source>
        <strain evidence="1 2">TABS-2</strain>
    </source>
</reference>
<dbReference type="Proteomes" id="UP000094378">
    <property type="component" value="Chromosome"/>
</dbReference>
<name>A0A1B3SKA1_9MOLU</name>
<proteinExistence type="predicted"/>
<dbReference type="GO" id="GO:0016020">
    <property type="term" value="C:membrane"/>
    <property type="evidence" value="ECO:0007669"/>
    <property type="project" value="InterPro"/>
</dbReference>
<evidence type="ECO:0000313" key="2">
    <source>
        <dbReference type="Proteomes" id="UP000094378"/>
    </source>
</evidence>